<dbReference type="Proteomes" id="UP000076609">
    <property type="component" value="Unassembled WGS sequence"/>
</dbReference>
<feature type="chain" id="PRO_5046068108" evidence="1">
    <location>
        <begin position="22"/>
        <end position="116"/>
    </location>
</feature>
<comment type="caution">
    <text evidence="2">The sequence shown here is derived from an EMBL/GenBank/DDBJ whole genome shotgun (WGS) entry which is preliminary data.</text>
</comment>
<protein>
    <submittedName>
        <fullName evidence="2">Uncharacterized protein</fullName>
    </submittedName>
</protein>
<proteinExistence type="predicted"/>
<dbReference type="PROSITE" id="PS51257">
    <property type="entry name" value="PROKAR_LIPOPROTEIN"/>
    <property type="match status" value="1"/>
</dbReference>
<organism evidence="2 3">
    <name type="scientific">Sphingomonas hankookensis</name>
    <dbReference type="NCBI Taxonomy" id="563996"/>
    <lineage>
        <taxon>Bacteria</taxon>
        <taxon>Pseudomonadati</taxon>
        <taxon>Pseudomonadota</taxon>
        <taxon>Alphaproteobacteria</taxon>
        <taxon>Sphingomonadales</taxon>
        <taxon>Sphingomonadaceae</taxon>
        <taxon>Sphingomonas</taxon>
    </lineage>
</organism>
<feature type="signal peptide" evidence="1">
    <location>
        <begin position="1"/>
        <end position="21"/>
    </location>
</feature>
<evidence type="ECO:0000313" key="3">
    <source>
        <dbReference type="Proteomes" id="UP000076609"/>
    </source>
</evidence>
<dbReference type="EMBL" id="LQQO01000007">
    <property type="protein sequence ID" value="KZE17133.1"/>
    <property type="molecule type" value="Genomic_DNA"/>
</dbReference>
<evidence type="ECO:0000313" key="2">
    <source>
        <dbReference type="EMBL" id="KZE17133.1"/>
    </source>
</evidence>
<dbReference type="RefSeq" id="WP_066689307.1">
    <property type="nucleotide sequence ID" value="NZ_CP117025.1"/>
</dbReference>
<keyword evidence="1" id="KW-0732">Signal</keyword>
<gene>
    <name evidence="2" type="ORF">AVT10_11805</name>
</gene>
<reference evidence="3" key="1">
    <citation type="submission" date="2016-01" db="EMBL/GenBank/DDBJ databases">
        <title>Draft genome of Chromobacterium sp. F49.</title>
        <authorList>
            <person name="Hong K.W."/>
        </authorList>
    </citation>
    <scope>NUCLEOTIDE SEQUENCE [LARGE SCALE GENOMIC DNA]</scope>
    <source>
        <strain evidence="3">CN3</strain>
    </source>
</reference>
<name>A0ABR5YEA3_9SPHN</name>
<evidence type="ECO:0000256" key="1">
    <source>
        <dbReference type="SAM" id="SignalP"/>
    </source>
</evidence>
<keyword evidence="3" id="KW-1185">Reference proteome</keyword>
<accession>A0ABR5YEA3</accession>
<sequence>MRALLVMLGGSLMLAACGPSAEQQAAANEAAAANAVEAQQMATQVEALSPGQRDGVFIRAIRDAGLRCQGVTSSERGEKPGSWVATCQEGSRHIITFGANGMANVTSFTPQPAPQR</sequence>